<dbReference type="PANTHER" id="PTHR20992">
    <property type="entry name" value="AT15442P-RELATED"/>
    <property type="match status" value="1"/>
</dbReference>
<dbReference type="GeneID" id="96610237"/>
<evidence type="ECO:0000313" key="2">
    <source>
        <dbReference type="Proteomes" id="UP000030300"/>
    </source>
</evidence>
<dbReference type="KEGG" id="psim:KR76_15450"/>
<reference evidence="1 2" key="1">
    <citation type="journal article" date="2015" name="Genome Announc.">
        <title>Complete Genome Sequence of Steroid-Transforming Nocardioides simplex VKM Ac-2033D.</title>
        <authorList>
            <person name="Shtratnikova V.Y."/>
            <person name="Schelkunov M.I."/>
            <person name="Pekov Y.A."/>
            <person name="Fokina V.V."/>
            <person name="Logacheva M.D."/>
            <person name="Sokolov S.L."/>
            <person name="Bragin E.Y."/>
            <person name="Ashapkin V.V."/>
            <person name="Donova M.V."/>
        </authorList>
    </citation>
    <scope>NUCLEOTIDE SEQUENCE [LARGE SCALE GENOMIC DNA]</scope>
    <source>
        <strain evidence="1 2">VKM Ac-2033D</strain>
    </source>
</reference>
<keyword evidence="2" id="KW-1185">Reference proteome</keyword>
<dbReference type="EMBL" id="CP009896">
    <property type="protein sequence ID" value="AIY17812.1"/>
    <property type="molecule type" value="Genomic_DNA"/>
</dbReference>
<accession>A0A0A1DME3</accession>
<dbReference type="STRING" id="2045.KR76_15450"/>
<dbReference type="Pfam" id="PF04087">
    <property type="entry name" value="DUF389"/>
    <property type="match status" value="1"/>
</dbReference>
<dbReference type="OrthoDB" id="8061853at2"/>
<name>A0A0A1DME3_NOCSI</name>
<dbReference type="RefSeq" id="WP_038679515.1">
    <property type="nucleotide sequence ID" value="NZ_BJMC01000009.1"/>
</dbReference>
<dbReference type="InterPro" id="IPR005240">
    <property type="entry name" value="DUF389"/>
</dbReference>
<gene>
    <name evidence="1" type="ORF">KR76_15450</name>
</gene>
<dbReference type="PANTHER" id="PTHR20992:SF9">
    <property type="entry name" value="AT15442P-RELATED"/>
    <property type="match status" value="1"/>
</dbReference>
<evidence type="ECO:0000313" key="1">
    <source>
        <dbReference type="EMBL" id="AIY17812.1"/>
    </source>
</evidence>
<dbReference type="HOGENOM" id="CLU_075569_0_0_11"/>
<organism evidence="1 2">
    <name type="scientific">Nocardioides simplex</name>
    <name type="common">Arthrobacter simplex</name>
    <dbReference type="NCBI Taxonomy" id="2045"/>
    <lineage>
        <taxon>Bacteria</taxon>
        <taxon>Bacillati</taxon>
        <taxon>Actinomycetota</taxon>
        <taxon>Actinomycetes</taxon>
        <taxon>Propionibacteriales</taxon>
        <taxon>Nocardioidaceae</taxon>
        <taxon>Pimelobacter</taxon>
    </lineage>
</organism>
<dbReference type="eggNOG" id="COG1808">
    <property type="taxonomic scope" value="Bacteria"/>
</dbReference>
<dbReference type="AlphaFoldDB" id="A0A0A1DME3"/>
<protein>
    <submittedName>
        <fullName evidence="1">Integral membrane protein (Rhomboid family)</fullName>
    </submittedName>
</protein>
<sequence length="320" mass="33775">MQHLRITSPRDLTPAVLDALRADEAVTSLTCVRGASLVPVGDLVEADVPREAVNDVVDALRAIGVQQEGAIHVVPVATWLSQPALDAERRTPGSSADSVVWADVTQRAYEESELNWTFLTFMSLATLIASIAIVLDSQILVIGAMVLGPEFIPIAALGLALVRRRPSLLRYAARSLLVGFAVAIAVATLAALAARALGWVTLEQVTAPRPATAFVYTPDKWSFIVAVIAAAAGALSLTSAKVGGLSGVFISVTTIPAAGNVALGLAFGVFDEVRGSLLQLLLNITGMAVAGWLTLAFQHAVWSRMSERRALVAARIRRRA</sequence>
<proteinExistence type="predicted"/>
<dbReference type="Proteomes" id="UP000030300">
    <property type="component" value="Chromosome"/>
</dbReference>